<organism evidence="2 3">
    <name type="scientific">Tuber aestivum</name>
    <name type="common">summer truffle</name>
    <dbReference type="NCBI Taxonomy" id="59557"/>
    <lineage>
        <taxon>Eukaryota</taxon>
        <taxon>Fungi</taxon>
        <taxon>Dikarya</taxon>
        <taxon>Ascomycota</taxon>
        <taxon>Pezizomycotina</taxon>
        <taxon>Pezizomycetes</taxon>
        <taxon>Pezizales</taxon>
        <taxon>Tuberaceae</taxon>
        <taxon>Tuber</taxon>
    </lineage>
</organism>
<evidence type="ECO:0000313" key="2">
    <source>
        <dbReference type="EMBL" id="CUS12131.1"/>
    </source>
</evidence>
<sequence length="141" mass="15365">MTAPAAEQQGNGFGTPDIVIVAVVAVAALISLAQLLLASGILRPINPLLPIAERDARTIIMNSRFYHITTQNVMIQDDLQPGRLSTLYEGAGANIARRNIGDRSTEQRRTEPEGLGEVIMGREEWLEGIVTEDIEGQVMQK</sequence>
<keyword evidence="1" id="KW-0472">Membrane</keyword>
<reference evidence="2" key="1">
    <citation type="submission" date="2015-10" db="EMBL/GenBank/DDBJ databases">
        <authorList>
            <person name="Regsiter A."/>
            <person name="william w."/>
        </authorList>
    </citation>
    <scope>NUCLEOTIDE SEQUENCE</scope>
    <source>
        <strain evidence="2">Montdore</strain>
    </source>
</reference>
<evidence type="ECO:0000313" key="3">
    <source>
        <dbReference type="Proteomes" id="UP001412239"/>
    </source>
</evidence>
<dbReference type="Proteomes" id="UP001412239">
    <property type="component" value="Unassembled WGS sequence"/>
</dbReference>
<dbReference type="AlphaFoldDB" id="A0A292PZA5"/>
<feature type="transmembrane region" description="Helical" evidence="1">
    <location>
        <begin position="18"/>
        <end position="38"/>
    </location>
</feature>
<protein>
    <submittedName>
        <fullName evidence="2">Uncharacterized protein</fullName>
    </submittedName>
</protein>
<keyword evidence="1" id="KW-1133">Transmembrane helix</keyword>
<accession>A0A292PZA5</accession>
<proteinExistence type="predicted"/>
<gene>
    <name evidence="2" type="ORF">GSTUAT00003779001</name>
</gene>
<dbReference type="EMBL" id="LN891003">
    <property type="protein sequence ID" value="CUS12131.1"/>
    <property type="molecule type" value="Genomic_DNA"/>
</dbReference>
<keyword evidence="3" id="KW-1185">Reference proteome</keyword>
<evidence type="ECO:0000256" key="1">
    <source>
        <dbReference type="SAM" id="Phobius"/>
    </source>
</evidence>
<name>A0A292PZA5_9PEZI</name>
<keyword evidence="1" id="KW-0812">Transmembrane</keyword>